<evidence type="ECO:0000256" key="8">
    <source>
        <dbReference type="ARBA" id="ARBA00023136"/>
    </source>
</evidence>
<dbReference type="InterPro" id="IPR018107">
    <property type="entry name" value="Na-dicarboxylate_symporter_CS"/>
</dbReference>
<dbReference type="PANTHER" id="PTHR42865:SF1">
    <property type="entry name" value="AEROBIC C4-DICARBOXYLATE TRANSPORT PROTEIN"/>
    <property type="match status" value="1"/>
</dbReference>
<organism evidence="10 11">
    <name type="scientific">Sphingobium scionense</name>
    <dbReference type="NCBI Taxonomy" id="1404341"/>
    <lineage>
        <taxon>Bacteria</taxon>
        <taxon>Pseudomonadati</taxon>
        <taxon>Pseudomonadota</taxon>
        <taxon>Alphaproteobacteria</taxon>
        <taxon>Sphingomonadales</taxon>
        <taxon>Sphingomonadaceae</taxon>
        <taxon>Sphingobium</taxon>
    </lineage>
</organism>
<comment type="subcellular location">
    <subcellularLocation>
        <location evidence="1">Cell inner membrane</location>
        <topology evidence="1">Multi-pass membrane protein</topology>
    </subcellularLocation>
    <subcellularLocation>
        <location evidence="9">Cell membrane</location>
        <topology evidence="9">Multi-pass membrane protein</topology>
    </subcellularLocation>
</comment>
<keyword evidence="7 9" id="KW-1133">Transmembrane helix</keyword>
<dbReference type="Gene3D" id="1.10.3860.10">
    <property type="entry name" value="Sodium:dicarboxylate symporter"/>
    <property type="match status" value="1"/>
</dbReference>
<dbReference type="GO" id="GO:0015366">
    <property type="term" value="F:malate:proton symporter activity"/>
    <property type="evidence" value="ECO:0007669"/>
    <property type="project" value="TreeGrafter"/>
</dbReference>
<accession>A0A7W6PV05</accession>
<evidence type="ECO:0000256" key="7">
    <source>
        <dbReference type="ARBA" id="ARBA00022989"/>
    </source>
</evidence>
<name>A0A7W6PV05_9SPHN</name>
<keyword evidence="6 9" id="KW-0769">Symport</keyword>
<evidence type="ECO:0000256" key="4">
    <source>
        <dbReference type="ARBA" id="ARBA00022475"/>
    </source>
</evidence>
<dbReference type="GO" id="GO:0015138">
    <property type="term" value="F:fumarate transmembrane transporter activity"/>
    <property type="evidence" value="ECO:0007669"/>
    <property type="project" value="TreeGrafter"/>
</dbReference>
<dbReference type="InterPro" id="IPR023954">
    <property type="entry name" value="C4_dicarb_transport"/>
</dbReference>
<dbReference type="InterPro" id="IPR036458">
    <property type="entry name" value="Na:dicarbo_symporter_sf"/>
</dbReference>
<dbReference type="PANTHER" id="PTHR42865">
    <property type="entry name" value="PROTON/GLUTAMATE-ASPARTATE SYMPORTER"/>
    <property type="match status" value="1"/>
</dbReference>
<dbReference type="AlphaFoldDB" id="A0A7W6PV05"/>
<dbReference type="SUPFAM" id="SSF118215">
    <property type="entry name" value="Proton glutamate symport protein"/>
    <property type="match status" value="1"/>
</dbReference>
<keyword evidence="11" id="KW-1185">Reference proteome</keyword>
<comment type="caution">
    <text evidence="10">The sequence shown here is derived from an EMBL/GenBank/DDBJ whole genome shotgun (WGS) entry which is preliminary data.</text>
</comment>
<dbReference type="NCBIfam" id="NF002461">
    <property type="entry name" value="PRK01663.1"/>
    <property type="match status" value="1"/>
</dbReference>
<protein>
    <recommendedName>
        <fullName evidence="9">C4-dicarboxylate transport protein</fullName>
    </recommendedName>
</protein>
<feature type="transmembrane region" description="Helical" evidence="9">
    <location>
        <begin position="163"/>
        <end position="180"/>
    </location>
</feature>
<evidence type="ECO:0000256" key="6">
    <source>
        <dbReference type="ARBA" id="ARBA00022847"/>
    </source>
</evidence>
<dbReference type="RefSeq" id="WP_188082013.1">
    <property type="nucleotide sequence ID" value="NZ_JACIEU010000007.1"/>
</dbReference>
<dbReference type="InterPro" id="IPR001991">
    <property type="entry name" value="Na-dicarboxylate_symporter"/>
</dbReference>
<evidence type="ECO:0000313" key="11">
    <source>
        <dbReference type="Proteomes" id="UP000590524"/>
    </source>
</evidence>
<feature type="transmembrane region" description="Helical" evidence="9">
    <location>
        <begin position="89"/>
        <end position="111"/>
    </location>
</feature>
<reference evidence="10 11" key="1">
    <citation type="submission" date="2020-08" db="EMBL/GenBank/DDBJ databases">
        <title>Genomic Encyclopedia of Type Strains, Phase IV (KMG-IV): sequencing the most valuable type-strain genomes for metagenomic binning, comparative biology and taxonomic classification.</title>
        <authorList>
            <person name="Goeker M."/>
        </authorList>
    </citation>
    <scope>NUCLEOTIDE SEQUENCE [LARGE SCALE GENOMIC DNA]</scope>
    <source>
        <strain evidence="10 11">DSM 19371</strain>
    </source>
</reference>
<sequence>MLPTPSTPTEPVRPLPFYRHLYFQVLVAIALGVLLGHYFPATGEAMKPLGDAFIALVRMIIAPVIFLTIVTGIAGMKELGAIGRVAAKAFAYFLTFSTLALIVGLIIANVVQPGAGLNIDPATLDASKIADYAQQAHDRTLVAFLLNVIPATLVSAVADGHNILQVLFVAILFGIALSMIGEKAEPLMTVLESASLAIFKLVSFLMKAAPLGAFGAMAFTVAKYGVGTLANLAGLVATFYLTSLLFVLVVLGTVAWFAGFNILHLIRYLRAELLLVLGTSSSEAALPSLIEKMEQAGCRKSVVGLVVPTGYSFNLDGTNIYMTLAALFIAQATNVHLSLEDQILLLLVAMLSSKGAAGVTGAGFITLAATLSIVPSVPVAGMTLILGVDRFMSECRSLTNFVGNAVATVVVSVWEKGLDRERFAAAMAGKPLPPLGQALGEAEAVS</sequence>
<dbReference type="PRINTS" id="PR00173">
    <property type="entry name" value="EDTRNSPORT"/>
</dbReference>
<comment type="similarity">
    <text evidence="2 9">Belongs to the dicarboxylate/amino acid:cation symporter (DAACS) (TC 2.A.23) family.</text>
</comment>
<feature type="transmembrane region" description="Helical" evidence="9">
    <location>
        <begin position="239"/>
        <end position="263"/>
    </location>
</feature>
<dbReference type="FunFam" id="1.10.3860.10:FF:000001">
    <property type="entry name" value="C4-dicarboxylate transport protein"/>
    <property type="match status" value="1"/>
</dbReference>
<proteinExistence type="inferred from homology"/>
<dbReference type="Pfam" id="PF00375">
    <property type="entry name" value="SDF"/>
    <property type="match status" value="1"/>
</dbReference>
<feature type="transmembrane region" description="Helical" evidence="9">
    <location>
        <begin position="21"/>
        <end position="40"/>
    </location>
</feature>
<evidence type="ECO:0000256" key="9">
    <source>
        <dbReference type="HAMAP-Rule" id="MF_01300"/>
    </source>
</evidence>
<keyword evidence="4 9" id="KW-1003">Cell membrane</keyword>
<dbReference type="EMBL" id="JACIEU010000007">
    <property type="protein sequence ID" value="MBB4148243.1"/>
    <property type="molecule type" value="Genomic_DNA"/>
</dbReference>
<dbReference type="GO" id="GO:0015141">
    <property type="term" value="F:succinate transmembrane transporter activity"/>
    <property type="evidence" value="ECO:0007669"/>
    <property type="project" value="TreeGrafter"/>
</dbReference>
<keyword evidence="8 9" id="KW-0472">Membrane</keyword>
<dbReference type="Proteomes" id="UP000590524">
    <property type="component" value="Unassembled WGS sequence"/>
</dbReference>
<dbReference type="PROSITE" id="PS00714">
    <property type="entry name" value="NA_DICARBOXYL_SYMP_2"/>
    <property type="match status" value="1"/>
</dbReference>
<keyword evidence="5 9" id="KW-0812">Transmembrane</keyword>
<feature type="transmembrane region" description="Helical" evidence="9">
    <location>
        <begin position="201"/>
        <end position="219"/>
    </location>
</feature>
<keyword evidence="3 9" id="KW-0813">Transport</keyword>
<comment type="function">
    <text evidence="9">Responsible for the transport of dicarboxylates such as succinate, fumarate, and malate across the membrane.</text>
</comment>
<evidence type="ECO:0000256" key="3">
    <source>
        <dbReference type="ARBA" id="ARBA00022448"/>
    </source>
</evidence>
<evidence type="ECO:0000256" key="1">
    <source>
        <dbReference type="ARBA" id="ARBA00004429"/>
    </source>
</evidence>
<dbReference type="HAMAP" id="MF_01300">
    <property type="entry name" value="C4_dicarb_transport"/>
    <property type="match status" value="1"/>
</dbReference>
<evidence type="ECO:0000256" key="2">
    <source>
        <dbReference type="ARBA" id="ARBA00006148"/>
    </source>
</evidence>
<feature type="transmembrane region" description="Helical" evidence="9">
    <location>
        <begin position="52"/>
        <end position="77"/>
    </location>
</feature>
<gene>
    <name evidence="9" type="primary">dctA</name>
    <name evidence="10" type="ORF">GGQ90_002022</name>
</gene>
<evidence type="ECO:0000256" key="5">
    <source>
        <dbReference type="ARBA" id="ARBA00022692"/>
    </source>
</evidence>
<comment type="caution">
    <text evidence="9">Lacks conserved residue(s) required for the propagation of feature annotation.</text>
</comment>
<feature type="transmembrane region" description="Helical" evidence="9">
    <location>
        <begin position="359"/>
        <end position="388"/>
    </location>
</feature>
<evidence type="ECO:0000313" key="10">
    <source>
        <dbReference type="EMBL" id="MBB4148243.1"/>
    </source>
</evidence>
<dbReference type="GO" id="GO:0005886">
    <property type="term" value="C:plasma membrane"/>
    <property type="evidence" value="ECO:0007669"/>
    <property type="project" value="UniProtKB-SubCell"/>
</dbReference>
<dbReference type="GO" id="GO:0070778">
    <property type="term" value="P:L-aspartate transmembrane transport"/>
    <property type="evidence" value="ECO:0007669"/>
    <property type="project" value="TreeGrafter"/>
</dbReference>
<dbReference type="PROSITE" id="PS00713">
    <property type="entry name" value="NA_DICARBOXYL_SYMP_1"/>
    <property type="match status" value="1"/>
</dbReference>